<dbReference type="RefSeq" id="WP_027841546.1">
    <property type="nucleotide sequence ID" value="NZ_LMTZ01000101.1"/>
</dbReference>
<dbReference type="OrthoDB" id="286413at2"/>
<keyword evidence="2" id="KW-1185">Reference proteome</keyword>
<organism evidence="1 2">
    <name type="scientific">Mastigocoleus testarum BC008</name>
    <dbReference type="NCBI Taxonomy" id="371196"/>
    <lineage>
        <taxon>Bacteria</taxon>
        <taxon>Bacillati</taxon>
        <taxon>Cyanobacteriota</taxon>
        <taxon>Cyanophyceae</taxon>
        <taxon>Nostocales</taxon>
        <taxon>Hapalosiphonaceae</taxon>
        <taxon>Mastigocoleus</taxon>
    </lineage>
</organism>
<name>A0A0V7ZN70_9CYAN</name>
<evidence type="ECO:0000313" key="1">
    <source>
        <dbReference type="EMBL" id="KST66019.1"/>
    </source>
</evidence>
<dbReference type="EMBL" id="LMTZ01000101">
    <property type="protein sequence ID" value="KST66019.1"/>
    <property type="molecule type" value="Genomic_DNA"/>
</dbReference>
<gene>
    <name evidence="1" type="ORF">BC008_23890</name>
</gene>
<reference evidence="1 2" key="1">
    <citation type="journal article" date="2015" name="Genome Announc.">
        <title>Draft Genome of the Euendolithic (true boring) Cyanobacterium Mastigocoleus testarum strain BC008.</title>
        <authorList>
            <person name="Guida B.S."/>
            <person name="Garcia-Pichel F."/>
        </authorList>
    </citation>
    <scope>NUCLEOTIDE SEQUENCE [LARGE SCALE GENOMIC DNA]</scope>
    <source>
        <strain evidence="1 2">BC008</strain>
    </source>
</reference>
<evidence type="ECO:0000313" key="2">
    <source>
        <dbReference type="Proteomes" id="UP000053372"/>
    </source>
</evidence>
<comment type="caution">
    <text evidence="1">The sequence shown here is derived from an EMBL/GenBank/DDBJ whole genome shotgun (WGS) entry which is preliminary data.</text>
</comment>
<dbReference type="Proteomes" id="UP000053372">
    <property type="component" value="Unassembled WGS sequence"/>
</dbReference>
<proteinExistence type="predicted"/>
<accession>A0A0V7ZN70</accession>
<dbReference type="AlphaFoldDB" id="A0A0V7ZN70"/>
<sequence length="189" mass="21601">MSEIVTQIESKIPPGKKLPDGIRKLVELQDQWNECIVSNFEMSSADLVNWFDGDRYMGNQFVHFAQEADDSSYAMWFYPELKTVEAPVVFLSDEATEFGVIANNLTDFMSLLAIGFDEIGYELSSLSSHEVFVTSEEVDIEKLRKFRKWLKCEFDIEPAIDPSKLVLFAKASHPNLADIIVAWQKEKYG</sequence>
<protein>
    <submittedName>
        <fullName evidence="1">Uncharacterized protein</fullName>
    </submittedName>
</protein>